<gene>
    <name evidence="1" type="ORF">BDR25DRAFT_328447</name>
</gene>
<keyword evidence="2" id="KW-1185">Reference proteome</keyword>
<protein>
    <submittedName>
        <fullName evidence="1">Uncharacterized protein</fullName>
    </submittedName>
</protein>
<comment type="caution">
    <text evidence="1">The sequence shown here is derived from an EMBL/GenBank/DDBJ whole genome shotgun (WGS) entry which is preliminary data.</text>
</comment>
<organism evidence="1 2">
    <name type="scientific">Lindgomyces ingoldianus</name>
    <dbReference type="NCBI Taxonomy" id="673940"/>
    <lineage>
        <taxon>Eukaryota</taxon>
        <taxon>Fungi</taxon>
        <taxon>Dikarya</taxon>
        <taxon>Ascomycota</taxon>
        <taxon>Pezizomycotina</taxon>
        <taxon>Dothideomycetes</taxon>
        <taxon>Pleosporomycetidae</taxon>
        <taxon>Pleosporales</taxon>
        <taxon>Lindgomycetaceae</taxon>
        <taxon>Lindgomyces</taxon>
    </lineage>
</organism>
<evidence type="ECO:0000313" key="2">
    <source>
        <dbReference type="Proteomes" id="UP000799755"/>
    </source>
</evidence>
<reference evidence="1" key="1">
    <citation type="journal article" date="2020" name="Stud. Mycol.">
        <title>101 Dothideomycetes genomes: a test case for predicting lifestyles and emergence of pathogens.</title>
        <authorList>
            <person name="Haridas S."/>
            <person name="Albert R."/>
            <person name="Binder M."/>
            <person name="Bloem J."/>
            <person name="Labutti K."/>
            <person name="Salamov A."/>
            <person name="Andreopoulos B."/>
            <person name="Baker S."/>
            <person name="Barry K."/>
            <person name="Bills G."/>
            <person name="Bluhm B."/>
            <person name="Cannon C."/>
            <person name="Castanera R."/>
            <person name="Culley D."/>
            <person name="Daum C."/>
            <person name="Ezra D."/>
            <person name="Gonzalez J."/>
            <person name="Henrissat B."/>
            <person name="Kuo A."/>
            <person name="Liang C."/>
            <person name="Lipzen A."/>
            <person name="Lutzoni F."/>
            <person name="Magnuson J."/>
            <person name="Mondo S."/>
            <person name="Nolan M."/>
            <person name="Ohm R."/>
            <person name="Pangilinan J."/>
            <person name="Park H.-J."/>
            <person name="Ramirez L."/>
            <person name="Alfaro M."/>
            <person name="Sun H."/>
            <person name="Tritt A."/>
            <person name="Yoshinaga Y."/>
            <person name="Zwiers L.-H."/>
            <person name="Turgeon B."/>
            <person name="Goodwin S."/>
            <person name="Spatafora J."/>
            <person name="Crous P."/>
            <person name="Grigoriev I."/>
        </authorList>
    </citation>
    <scope>NUCLEOTIDE SEQUENCE</scope>
    <source>
        <strain evidence="1">ATCC 200398</strain>
    </source>
</reference>
<dbReference type="EMBL" id="MU003528">
    <property type="protein sequence ID" value="KAF2465751.1"/>
    <property type="molecule type" value="Genomic_DNA"/>
</dbReference>
<accession>A0ACB6QFP8</accession>
<sequence>MEERFSWTRDRQTTYKEDKAYSLLGMFDICMPLLYGEGEEKAFQRLRKKITKLSKDQECIQHLRLTDPRDDKKRIEDTKGGLLEDSYHWILENPNFQQWRDDEQNQLLWIKGDPGKGKTMLLCGIINELIKSMPKTDQLSYFFCQATDSRINSATAVLRGLLYLLVDQQPSLNALSKIFTDILQDPSLNSTSLIINALNKCVADLPKLLDFIWIVSSRNWPDIEERLERAGHKVKLCLELNAESVSTAVGIFIQHKVLRLAEEKRYNNKTRDAVALVCQNLKNISRRKILAKLNAFPPGLGSLYERIMQQIWDLDNAEDVEICKRILGLTAIVYQPVTLQELTSLVDILKYIADDLKSLREIISLCGSFLTIQGDTVYFVHQSAKEFLIKNVLDGIFPSRTEEVHYEIFSRSLQVMSRTLRQDMYGLGALGYPTEQIKAPDPDPLAASSAEDKVDLQDGGAVDSFLRHQYLYWLEALSLCKSMSKGVVLIAKLEVLIKRRANASALNELVRDARRFIMAHKLAIENSPLQSYASALVFSPTQSIIRGLFKREEPNWITIEPAMQEKWNACLQTLEGHSHYVSSVAFSPDSTRLASGGHGRVWICNVERNKLNAS</sequence>
<dbReference type="Proteomes" id="UP000799755">
    <property type="component" value="Unassembled WGS sequence"/>
</dbReference>
<name>A0ACB6QFP8_9PLEO</name>
<proteinExistence type="predicted"/>
<evidence type="ECO:0000313" key="1">
    <source>
        <dbReference type="EMBL" id="KAF2465751.1"/>
    </source>
</evidence>